<keyword evidence="2" id="KW-0723">Serine/threonine-protein kinase</keyword>
<keyword evidence="9" id="KW-0732">Signal</keyword>
<organism evidence="11">
    <name type="scientific">Hydra vulgaris</name>
    <name type="common">Hydra</name>
    <name type="synonym">Hydra attenuata</name>
    <dbReference type="NCBI Taxonomy" id="6087"/>
    <lineage>
        <taxon>Eukaryota</taxon>
        <taxon>Metazoa</taxon>
        <taxon>Cnidaria</taxon>
        <taxon>Hydrozoa</taxon>
        <taxon>Hydroidolina</taxon>
        <taxon>Anthoathecata</taxon>
        <taxon>Aplanulata</taxon>
        <taxon>Hydridae</taxon>
        <taxon>Hydra</taxon>
    </lineage>
</organism>
<evidence type="ECO:0000256" key="6">
    <source>
        <dbReference type="ARBA" id="ARBA00022840"/>
    </source>
</evidence>
<comment type="catalytic activity">
    <reaction evidence="7">
        <text>L-threonyl-[protein] + ATP = O-phospho-L-threonyl-[protein] + ADP + H(+)</text>
        <dbReference type="Rhea" id="RHEA:46608"/>
        <dbReference type="Rhea" id="RHEA-COMP:11060"/>
        <dbReference type="Rhea" id="RHEA-COMP:11605"/>
        <dbReference type="ChEBI" id="CHEBI:15378"/>
        <dbReference type="ChEBI" id="CHEBI:30013"/>
        <dbReference type="ChEBI" id="CHEBI:30616"/>
        <dbReference type="ChEBI" id="CHEBI:61977"/>
        <dbReference type="ChEBI" id="CHEBI:456216"/>
        <dbReference type="EC" id="2.7.11.1"/>
    </reaction>
</comment>
<feature type="domain" description="Protein kinase" evidence="10">
    <location>
        <begin position="49"/>
        <end position="328"/>
    </location>
</feature>
<feature type="non-terminal residue" evidence="11">
    <location>
        <position position="328"/>
    </location>
</feature>
<dbReference type="GO" id="GO:0005524">
    <property type="term" value="F:ATP binding"/>
    <property type="evidence" value="ECO:0007669"/>
    <property type="project" value="UniProtKB-KW"/>
</dbReference>
<dbReference type="OrthoDB" id="248923at2759"/>
<feature type="non-terminal residue" evidence="11">
    <location>
        <position position="1"/>
    </location>
</feature>
<evidence type="ECO:0000256" key="8">
    <source>
        <dbReference type="ARBA" id="ARBA00048679"/>
    </source>
</evidence>
<dbReference type="PANTHER" id="PTHR45998:SF2">
    <property type="entry name" value="SERINE_THREONINE-PROTEIN KINASE 16"/>
    <property type="match status" value="1"/>
</dbReference>
<sequence length="328" mass="36506">GYVIHFLVAWNYIVVVAVEDVIVVVNKKSMGQTCCGIATDKVSVNGISYTVVKDIGEGAFSFVQLVKNRSEKYALIFVDMNEISDVVGQTLLYISVFTDVVGQMLLDIAKTDVIIQEDILKQMIQREISSHNTIKHKFVMPLIDHEIVQKQGKYEARLLFPYYNLGSVQEMIDVSLITKKSIEEKKIVSMIKCLCMAVSTFHSHNPSYAHRDIKPHNMLIGEGSNIILMDLGSVREANVKITSRKEAMELQELCSQECTAAFRAPELFEVPSPGTITEKTDIWSIGCTMHALAYGNSPCDGTATSAMSPNMKLDNSLYSSKFNSIIKS</sequence>
<keyword evidence="6" id="KW-0067">ATP-binding</keyword>
<evidence type="ECO:0000313" key="11">
    <source>
        <dbReference type="EMBL" id="CDG71758.1"/>
    </source>
</evidence>
<dbReference type="Gene3D" id="1.10.510.10">
    <property type="entry name" value="Transferase(Phosphotransferase) domain 1"/>
    <property type="match status" value="1"/>
</dbReference>
<protein>
    <recommendedName>
        <fullName evidence="1">non-specific serine/threonine protein kinase</fullName>
        <ecNumber evidence="1">2.7.11.1</ecNumber>
    </recommendedName>
</protein>
<evidence type="ECO:0000259" key="10">
    <source>
        <dbReference type="PROSITE" id="PS50011"/>
    </source>
</evidence>
<feature type="signal peptide" evidence="9">
    <location>
        <begin position="1"/>
        <end position="17"/>
    </location>
</feature>
<dbReference type="GO" id="GO:0005794">
    <property type="term" value="C:Golgi apparatus"/>
    <property type="evidence" value="ECO:0007669"/>
    <property type="project" value="TreeGrafter"/>
</dbReference>
<evidence type="ECO:0000256" key="1">
    <source>
        <dbReference type="ARBA" id="ARBA00012513"/>
    </source>
</evidence>
<dbReference type="SUPFAM" id="SSF56112">
    <property type="entry name" value="Protein kinase-like (PK-like)"/>
    <property type="match status" value="1"/>
</dbReference>
<dbReference type="EC" id="2.7.11.1" evidence="1"/>
<evidence type="ECO:0000256" key="7">
    <source>
        <dbReference type="ARBA" id="ARBA00047899"/>
    </source>
</evidence>
<evidence type="ECO:0000256" key="3">
    <source>
        <dbReference type="ARBA" id="ARBA00022679"/>
    </source>
</evidence>
<evidence type="ECO:0000256" key="2">
    <source>
        <dbReference type="ARBA" id="ARBA00022527"/>
    </source>
</evidence>
<comment type="catalytic activity">
    <reaction evidence="8">
        <text>L-seryl-[protein] + ATP = O-phospho-L-seryl-[protein] + ADP + H(+)</text>
        <dbReference type="Rhea" id="RHEA:17989"/>
        <dbReference type="Rhea" id="RHEA-COMP:9863"/>
        <dbReference type="Rhea" id="RHEA-COMP:11604"/>
        <dbReference type="ChEBI" id="CHEBI:15378"/>
        <dbReference type="ChEBI" id="CHEBI:29999"/>
        <dbReference type="ChEBI" id="CHEBI:30616"/>
        <dbReference type="ChEBI" id="CHEBI:83421"/>
        <dbReference type="ChEBI" id="CHEBI:456216"/>
        <dbReference type="EC" id="2.7.11.1"/>
    </reaction>
</comment>
<gene>
    <name evidence="11" type="primary">STK16</name>
</gene>
<dbReference type="EMBL" id="HAAD01005526">
    <property type="protein sequence ID" value="CDG71758.1"/>
    <property type="molecule type" value="mRNA"/>
</dbReference>
<dbReference type="InterPro" id="IPR011009">
    <property type="entry name" value="Kinase-like_dom_sf"/>
</dbReference>
<dbReference type="PROSITE" id="PS50011">
    <property type="entry name" value="PROTEIN_KINASE_DOM"/>
    <property type="match status" value="1"/>
</dbReference>
<accession>T2MHK6</accession>
<reference evidence="11" key="1">
    <citation type="journal article" date="2013" name="Genome Biol. Evol.">
        <title>Punctuated emergences of genetic and phenotypic innovations in eumetazoan, bilaterian, euteleostome, and hominidae ancestors.</title>
        <authorList>
            <person name="Wenger Y."/>
            <person name="Galliot B."/>
        </authorList>
    </citation>
    <scope>NUCLEOTIDE SEQUENCE</scope>
    <source>
        <tissue evidence="11">Whole animals</tissue>
    </source>
</reference>
<keyword evidence="4" id="KW-0547">Nucleotide-binding</keyword>
<keyword evidence="5 11" id="KW-0418">Kinase</keyword>
<dbReference type="AlphaFoldDB" id="T2MHK6"/>
<dbReference type="InterPro" id="IPR000719">
    <property type="entry name" value="Prot_kinase_dom"/>
</dbReference>
<dbReference type="PROSITE" id="PS00108">
    <property type="entry name" value="PROTEIN_KINASE_ST"/>
    <property type="match status" value="1"/>
</dbReference>
<dbReference type="InterPro" id="IPR008271">
    <property type="entry name" value="Ser/Thr_kinase_AS"/>
</dbReference>
<evidence type="ECO:0000256" key="4">
    <source>
        <dbReference type="ARBA" id="ARBA00022741"/>
    </source>
</evidence>
<evidence type="ECO:0000256" key="9">
    <source>
        <dbReference type="SAM" id="SignalP"/>
    </source>
</evidence>
<name>T2MHK6_HYDVU</name>
<dbReference type="SMART" id="SM00220">
    <property type="entry name" value="S_TKc"/>
    <property type="match status" value="1"/>
</dbReference>
<keyword evidence="3" id="KW-0808">Transferase</keyword>
<dbReference type="Pfam" id="PF00069">
    <property type="entry name" value="Pkinase"/>
    <property type="match status" value="1"/>
</dbReference>
<dbReference type="GO" id="GO:0004674">
    <property type="term" value="F:protein serine/threonine kinase activity"/>
    <property type="evidence" value="ECO:0007669"/>
    <property type="project" value="UniProtKB-KW"/>
</dbReference>
<dbReference type="PANTHER" id="PTHR45998">
    <property type="entry name" value="SERINE/THREONINE-PROTEIN KINASE 16"/>
    <property type="match status" value="1"/>
</dbReference>
<evidence type="ECO:0000256" key="5">
    <source>
        <dbReference type="ARBA" id="ARBA00022777"/>
    </source>
</evidence>
<feature type="chain" id="PRO_5004592162" description="non-specific serine/threonine protein kinase" evidence="9">
    <location>
        <begin position="18"/>
        <end position="328"/>
    </location>
</feature>
<proteinExistence type="evidence at transcript level"/>
<dbReference type="InterPro" id="IPR052239">
    <property type="entry name" value="Ser/Thr-specific_kinases"/>
</dbReference>